<reference evidence="2 3" key="1">
    <citation type="submission" date="2019-09" db="EMBL/GenBank/DDBJ databases">
        <title>Non-baumannii Acinetobacter spp. carrying blaNDM-1 isolated in China.</title>
        <authorList>
            <person name="Cui C."/>
            <person name="Chen C."/>
            <person name="Sun J."/>
            <person name="Liu Y."/>
        </authorList>
    </citation>
    <scope>NUCLEOTIDE SEQUENCE [LARGE SCALE GENOMIC DNA]</scope>
    <source>
        <strain evidence="2 3">B18</strain>
        <plasmid evidence="3">pb18-1</plasmid>
    </source>
</reference>
<name>A0A6C0Y7K1_9GAMM</name>
<organism evidence="2 3">
    <name type="scientific">Acinetobacter indicus</name>
    <dbReference type="NCBI Taxonomy" id="756892"/>
    <lineage>
        <taxon>Bacteria</taxon>
        <taxon>Pseudomonadati</taxon>
        <taxon>Pseudomonadota</taxon>
        <taxon>Gammaproteobacteria</taxon>
        <taxon>Moraxellales</taxon>
        <taxon>Moraxellaceae</taxon>
        <taxon>Acinetobacter</taxon>
    </lineage>
</organism>
<protein>
    <submittedName>
        <fullName evidence="2">Uncharacterized protein</fullName>
    </submittedName>
</protein>
<gene>
    <name evidence="2" type="ORF">FSC09_15795</name>
</gene>
<feature type="region of interest" description="Disordered" evidence="1">
    <location>
        <begin position="288"/>
        <end position="338"/>
    </location>
</feature>
<feature type="compositionally biased region" description="Basic residues" evidence="1">
    <location>
        <begin position="291"/>
        <end position="305"/>
    </location>
</feature>
<dbReference type="EMBL" id="CP044456">
    <property type="protein sequence ID" value="QIC71852.1"/>
    <property type="molecule type" value="Genomic_DNA"/>
</dbReference>
<keyword evidence="2" id="KW-0614">Plasmid</keyword>
<accession>A0A6C0Y7K1</accession>
<evidence type="ECO:0000313" key="3">
    <source>
        <dbReference type="Proteomes" id="UP000503440"/>
    </source>
</evidence>
<feature type="compositionally biased region" description="Low complexity" evidence="1">
    <location>
        <begin position="307"/>
        <end position="324"/>
    </location>
</feature>
<dbReference type="Proteomes" id="UP000503440">
    <property type="component" value="Plasmid pB18-1"/>
</dbReference>
<evidence type="ECO:0000313" key="2">
    <source>
        <dbReference type="EMBL" id="QIC71852.1"/>
    </source>
</evidence>
<dbReference type="RefSeq" id="WP_163146511.1">
    <property type="nucleotide sequence ID" value="NZ_CP044456.1"/>
</dbReference>
<evidence type="ECO:0000256" key="1">
    <source>
        <dbReference type="SAM" id="MobiDB-lite"/>
    </source>
</evidence>
<dbReference type="AlphaFoldDB" id="A0A6C0Y7K1"/>
<geneLocation type="plasmid" evidence="3">
    <name>pb18-1</name>
</geneLocation>
<sequence length="338" mass="38637">MLNYEKLRQKENYFDFVNAPDHELFQIFVPGTDFDPVFSQILELAGYKPSDLTTPSLFIGRHVQEHCIAMARHFISLIYNVKRRLRNKQVPLENKTKMIDQFLGEFGSVKDVYFTPDLVHLSGPEEVEKARIAFVKAAHLVKNGDYGSTIYNGIIDLLNIVTNSLKKVESGEFVSTDFLDMVDIALFDTSEPILELMGEDKYQHHTYNMPIWTDILNTSPYLLWLKVEEGKEAGVKRAYSIIEATAVYPMSLESQLTDSAEVRLKRLNIFNELNLAFGTLDTVVPATKPKTVNKRREHFKKKHKYMNSQNNNGNKQKGQNPNAQHAKNKNGHQAQKAA</sequence>
<proteinExistence type="predicted"/>